<feature type="domain" description="VWFD" evidence="2">
    <location>
        <begin position="496"/>
        <end position="689"/>
    </location>
</feature>
<dbReference type="InterPro" id="IPR001846">
    <property type="entry name" value="VWF_type-D"/>
</dbReference>
<evidence type="ECO:0000259" key="2">
    <source>
        <dbReference type="PROSITE" id="PS51233"/>
    </source>
</evidence>
<dbReference type="SUPFAM" id="SSF50965">
    <property type="entry name" value="Galactose oxidase, central domain"/>
    <property type="match status" value="1"/>
</dbReference>
<comment type="caution">
    <text evidence="3">The sequence shown here is derived from an EMBL/GenBank/DDBJ whole genome shotgun (WGS) entry which is preliminary data.</text>
</comment>
<feature type="region of interest" description="Disordered" evidence="1">
    <location>
        <begin position="872"/>
        <end position="893"/>
    </location>
</feature>
<dbReference type="STRING" id="394096.DB31_4081"/>
<dbReference type="PANTHER" id="PTHR35580">
    <property type="entry name" value="CELL SURFACE GLYCOPROTEIN (S-LAYER PROTEIN)-LIKE PROTEIN"/>
    <property type="match status" value="1"/>
</dbReference>
<feature type="region of interest" description="Disordered" evidence="1">
    <location>
        <begin position="1"/>
        <end position="37"/>
    </location>
</feature>
<name>A0A085W3V8_9BACT</name>
<dbReference type="InterPro" id="IPR010620">
    <property type="entry name" value="SBBP_repeat"/>
</dbReference>
<dbReference type="InterPro" id="IPR052918">
    <property type="entry name" value="Motility_Chemotaxis_Reg"/>
</dbReference>
<keyword evidence="4" id="KW-1185">Reference proteome</keyword>
<dbReference type="SMART" id="SM00216">
    <property type="entry name" value="VWD"/>
    <property type="match status" value="1"/>
</dbReference>
<dbReference type="Gene3D" id="2.80.10.50">
    <property type="match status" value="1"/>
</dbReference>
<evidence type="ECO:0000313" key="3">
    <source>
        <dbReference type="EMBL" id="KFE62371.1"/>
    </source>
</evidence>
<reference evidence="3 4" key="1">
    <citation type="submission" date="2014-04" db="EMBL/GenBank/DDBJ databases">
        <title>Genome assembly of Hyalangium minutum DSM 14724.</title>
        <authorList>
            <person name="Sharma G."/>
            <person name="Subramanian S."/>
        </authorList>
    </citation>
    <scope>NUCLEOTIDE SEQUENCE [LARGE SCALE GENOMIC DNA]</scope>
    <source>
        <strain evidence="3 4">DSM 14724</strain>
    </source>
</reference>
<dbReference type="PROSITE" id="PS51233">
    <property type="entry name" value="VWFD"/>
    <property type="match status" value="1"/>
</dbReference>
<dbReference type="Proteomes" id="UP000028725">
    <property type="component" value="Unassembled WGS sequence"/>
</dbReference>
<dbReference type="AlphaFoldDB" id="A0A085W3V8"/>
<proteinExistence type="predicted"/>
<dbReference type="InterPro" id="IPR011043">
    <property type="entry name" value="Gal_Oxase/kelch_b-propeller"/>
</dbReference>
<dbReference type="EMBL" id="JMCB01000022">
    <property type="protein sequence ID" value="KFE62371.1"/>
    <property type="molecule type" value="Genomic_DNA"/>
</dbReference>
<sequence>MLAVSPAASHKEEKSKPPAESASPWPEGHPALQLYPPGETVPLAAERKNSRGFSPAFVPSSVGNGLAWIKQMGGSSTEVAQAAAATVQGVYVAGSADGSFNGNTHVGNNDFIVAKVNPNNAVLWTRQYGSPAQDYATGVATYSVTSPHSIYVGGYSAGSMDGNPKVGSAFDGVLMKLDEYGNQQWVRQLNSTNNASDQIFAVATDKLGNVYAAGNTIGTLSGQTPQGLADMFLAKYNPSGVLQWVRQVGTAKNDYARGVAADSEGNIYLAGHSFGSLGGPNQNPSLLTSDMVLIKYDTNGNLVWKRQMGTTTSESVSGVATSRQLNGAIAIYVVGYTSAAYDGQSHSGGTDIFMTQFDKLGNKLWSRQKGTAGNDYPNGLASDGGANLYVAGRTDYDMDTNTPETSRNVFLMKYSAGGVWLFHKQLGSINLLNPMMMDDEGFGVAADINDNVYVAGGTFGEFTNPVTVNGGNDKSDLLVVKYTVGCQDTFTANQCSIGYGWGDPHMVTFDRLSYDFQGAGEFILTKSATGGSFEVQARMEPWYNGASVTVMRAVATRVGADRVGFYQNSTPFVKVNGAGVTLGNGELVPLPGGGRLYRKDAWTYVVYYPGEDRMIVTDVSGSYMNVDFSLSLARMGTLQGLLGNFNGNASDDFRLRNGTSLGSFLTFAQLYTGTNSLASSWRVTTAESLFDYALNMTTSSFTLEDFPLMPVTTASLSPEEREAAEAVCREAGVESFFLLDSCILDVAVTGDHAFAQGAVLAQNRESQSGGGHLPPPVVGPQTIYFAHFNETVGEEWSPGSLSMTPKGEKIFLGEYGEQEAALHLSRLPEHTQITVSFDLLILQGWDGDGPYGPNLWGFTVDGKEVFESTFSNTNSTQSYPKPGSRHGSGAESVNALGYPSGDSLYKMKFTFEHTARDLSLNFYAKGLSGLTGESWGLDGVEVQVR</sequence>
<dbReference type="Pfam" id="PF00094">
    <property type="entry name" value="VWD"/>
    <property type="match status" value="1"/>
</dbReference>
<organism evidence="3 4">
    <name type="scientific">Hyalangium minutum</name>
    <dbReference type="NCBI Taxonomy" id="394096"/>
    <lineage>
        <taxon>Bacteria</taxon>
        <taxon>Pseudomonadati</taxon>
        <taxon>Myxococcota</taxon>
        <taxon>Myxococcia</taxon>
        <taxon>Myxococcales</taxon>
        <taxon>Cystobacterineae</taxon>
        <taxon>Archangiaceae</taxon>
        <taxon>Hyalangium</taxon>
    </lineage>
</organism>
<dbReference type="PANTHER" id="PTHR35580:SF1">
    <property type="entry name" value="PHYTASE-LIKE DOMAIN-CONTAINING PROTEIN"/>
    <property type="match status" value="1"/>
</dbReference>
<protein>
    <recommendedName>
        <fullName evidence="2">VWFD domain-containing protein</fullName>
    </recommendedName>
</protein>
<gene>
    <name evidence="3" type="ORF">DB31_4081</name>
</gene>
<accession>A0A085W3V8</accession>
<evidence type="ECO:0000313" key="4">
    <source>
        <dbReference type="Proteomes" id="UP000028725"/>
    </source>
</evidence>
<dbReference type="Pfam" id="PF06739">
    <property type="entry name" value="SBBP"/>
    <property type="match status" value="3"/>
</dbReference>
<evidence type="ECO:0000256" key="1">
    <source>
        <dbReference type="SAM" id="MobiDB-lite"/>
    </source>
</evidence>